<comment type="caution">
    <text evidence="1">The sequence shown here is derived from an EMBL/GenBank/DDBJ whole genome shotgun (WGS) entry which is preliminary data.</text>
</comment>
<dbReference type="EMBL" id="BART01037242">
    <property type="protein sequence ID" value="GAH06192.1"/>
    <property type="molecule type" value="Genomic_DNA"/>
</dbReference>
<sequence>MAQIDELRKIRLKKLEAIRKAGIDTYPAKTKRTHKIAEVIKDFAQLARLKKEVILAGRVRSLREHGGATFLHLEDG</sequence>
<dbReference type="Gene3D" id="2.40.50.140">
    <property type="entry name" value="Nucleic acid-binding proteins"/>
    <property type="match status" value="1"/>
</dbReference>
<dbReference type="SUPFAM" id="SSF50249">
    <property type="entry name" value="Nucleic acid-binding proteins"/>
    <property type="match status" value="1"/>
</dbReference>
<protein>
    <recommendedName>
        <fullName evidence="2">OB domain-containing protein</fullName>
    </recommendedName>
</protein>
<feature type="non-terminal residue" evidence="1">
    <location>
        <position position="76"/>
    </location>
</feature>
<evidence type="ECO:0000313" key="1">
    <source>
        <dbReference type="EMBL" id="GAH06192.1"/>
    </source>
</evidence>
<accession>X1CEW3</accession>
<dbReference type="InterPro" id="IPR012340">
    <property type="entry name" value="NA-bd_OB-fold"/>
</dbReference>
<organism evidence="1">
    <name type="scientific">marine sediment metagenome</name>
    <dbReference type="NCBI Taxonomy" id="412755"/>
    <lineage>
        <taxon>unclassified sequences</taxon>
        <taxon>metagenomes</taxon>
        <taxon>ecological metagenomes</taxon>
    </lineage>
</organism>
<evidence type="ECO:0008006" key="2">
    <source>
        <dbReference type="Google" id="ProtNLM"/>
    </source>
</evidence>
<reference evidence="1" key="1">
    <citation type="journal article" date="2014" name="Front. Microbiol.">
        <title>High frequency of phylogenetically diverse reductive dehalogenase-homologous genes in deep subseafloor sedimentary metagenomes.</title>
        <authorList>
            <person name="Kawai M."/>
            <person name="Futagami T."/>
            <person name="Toyoda A."/>
            <person name="Takaki Y."/>
            <person name="Nishi S."/>
            <person name="Hori S."/>
            <person name="Arai W."/>
            <person name="Tsubouchi T."/>
            <person name="Morono Y."/>
            <person name="Uchiyama I."/>
            <person name="Ito T."/>
            <person name="Fujiyama A."/>
            <person name="Inagaki F."/>
            <person name="Takami H."/>
        </authorList>
    </citation>
    <scope>NUCLEOTIDE SEQUENCE</scope>
    <source>
        <strain evidence="1">Expedition CK06-06</strain>
    </source>
</reference>
<gene>
    <name evidence="1" type="ORF">S01H4_62406</name>
</gene>
<proteinExistence type="predicted"/>
<name>X1CEW3_9ZZZZ</name>
<dbReference type="AlphaFoldDB" id="X1CEW3"/>